<dbReference type="AlphaFoldDB" id="A0A1M6A0T7"/>
<keyword evidence="4" id="KW-1185">Reference proteome</keyword>
<dbReference type="Pfam" id="PF17930">
    <property type="entry name" value="LpxI_N"/>
    <property type="match status" value="1"/>
</dbReference>
<evidence type="ECO:0000259" key="1">
    <source>
        <dbReference type="Pfam" id="PF06230"/>
    </source>
</evidence>
<dbReference type="RefSeq" id="WP_073325646.1">
    <property type="nucleotide sequence ID" value="NZ_FQYO01000001.1"/>
</dbReference>
<dbReference type="InterPro" id="IPR010415">
    <property type="entry name" value="LpxI_C"/>
</dbReference>
<dbReference type="Gene3D" id="3.40.50.20">
    <property type="match status" value="1"/>
</dbReference>
<gene>
    <name evidence="3" type="ORF">SAMN05444417_0137</name>
</gene>
<dbReference type="Pfam" id="PF06230">
    <property type="entry name" value="LpxI_C"/>
    <property type="match status" value="1"/>
</dbReference>
<reference evidence="3 4" key="1">
    <citation type="submission" date="2016-11" db="EMBL/GenBank/DDBJ databases">
        <authorList>
            <person name="Jaros S."/>
            <person name="Januszkiewicz K."/>
            <person name="Wedrychowicz H."/>
        </authorList>
    </citation>
    <scope>NUCLEOTIDE SEQUENCE [LARGE SCALE GENOMIC DNA]</scope>
    <source>
        <strain evidence="3 4">DSM 100565</strain>
    </source>
</reference>
<dbReference type="OrthoDB" id="9789836at2"/>
<accession>A0A1M6A0T7</accession>
<organism evidence="3 4">
    <name type="scientific">Wenxinia saemankumensis</name>
    <dbReference type="NCBI Taxonomy" id="1447782"/>
    <lineage>
        <taxon>Bacteria</taxon>
        <taxon>Pseudomonadati</taxon>
        <taxon>Pseudomonadota</taxon>
        <taxon>Alphaproteobacteria</taxon>
        <taxon>Rhodobacterales</taxon>
        <taxon>Roseobacteraceae</taxon>
        <taxon>Wenxinia</taxon>
    </lineage>
</organism>
<dbReference type="PANTHER" id="PTHR39962:SF1">
    <property type="entry name" value="LPXI FAMILY PROTEIN"/>
    <property type="match status" value="1"/>
</dbReference>
<proteinExistence type="predicted"/>
<name>A0A1M6A0T7_9RHOB</name>
<dbReference type="InterPro" id="IPR043167">
    <property type="entry name" value="LpxI_C_sf"/>
</dbReference>
<evidence type="ECO:0000313" key="4">
    <source>
        <dbReference type="Proteomes" id="UP000184292"/>
    </source>
</evidence>
<dbReference type="Proteomes" id="UP000184292">
    <property type="component" value="Unassembled WGS sequence"/>
</dbReference>
<sequence>MIALIAGRGDLPSALLERLAARGQVPLVRALEGNAPDLPPDVPVRSFRLETLGTLIEELRAAGVDRLCMAGAIDRPALDPARIDAATAPLVPRLAGALGAGDDGALRAVIAVFEEAGLTILAAHEIAPDLLVSPGRQGAAMPGPEAEADIEAGLACLVEMGAADSGQACLVRDGTVIAREDAAGTDAMLAAAGEVPGAVLVKGPKPGQDRRVDLPVIGPGTARGAVRARLAGIAVVAGGTMLLRREEALAVLDASGLWLVAQEP</sequence>
<feature type="domain" description="LpxI C-terminal" evidence="1">
    <location>
        <begin position="135"/>
        <end position="260"/>
    </location>
</feature>
<dbReference type="PANTHER" id="PTHR39962">
    <property type="entry name" value="BLL4848 PROTEIN"/>
    <property type="match status" value="1"/>
</dbReference>
<protein>
    <recommendedName>
        <fullName evidence="5">Phosphatidate cytidylyltransferase</fullName>
    </recommendedName>
</protein>
<dbReference type="EMBL" id="FQYO01000001">
    <property type="protein sequence ID" value="SHI30080.1"/>
    <property type="molecule type" value="Genomic_DNA"/>
</dbReference>
<evidence type="ECO:0000313" key="3">
    <source>
        <dbReference type="EMBL" id="SHI30080.1"/>
    </source>
</evidence>
<dbReference type="STRING" id="1447782.SAMN05444417_0137"/>
<evidence type="ECO:0000259" key="2">
    <source>
        <dbReference type="Pfam" id="PF17930"/>
    </source>
</evidence>
<evidence type="ECO:0008006" key="5">
    <source>
        <dbReference type="Google" id="ProtNLM"/>
    </source>
</evidence>
<dbReference type="InterPro" id="IPR041255">
    <property type="entry name" value="LpxI_N"/>
</dbReference>
<dbReference type="Gene3D" id="3.40.140.80">
    <property type="match status" value="1"/>
</dbReference>
<dbReference type="InterPro" id="IPR053174">
    <property type="entry name" value="LpxI"/>
</dbReference>
<feature type="domain" description="LpxI N-terminal" evidence="2">
    <location>
        <begin position="1"/>
        <end position="130"/>
    </location>
</feature>